<proteinExistence type="predicted"/>
<organism evidence="1">
    <name type="scientific">bioreactor metagenome</name>
    <dbReference type="NCBI Taxonomy" id="1076179"/>
    <lineage>
        <taxon>unclassified sequences</taxon>
        <taxon>metagenomes</taxon>
        <taxon>ecological metagenomes</taxon>
    </lineage>
</organism>
<evidence type="ECO:0000313" key="1">
    <source>
        <dbReference type="EMBL" id="MPN21203.1"/>
    </source>
</evidence>
<dbReference type="AlphaFoldDB" id="A0A645GBE1"/>
<sequence length="95" mass="10120">MDAGHIGLGYAVIGQGAVCLAALAAGAAGGVEHQQEFRVGVELNLFSLRQRAAKQRKHRTREADACQALGRHLHKLTPGILTVHQALRHSESTSC</sequence>
<gene>
    <name evidence="1" type="ORF">SDC9_168582</name>
</gene>
<protein>
    <submittedName>
        <fullName evidence="1">Uncharacterized protein</fullName>
    </submittedName>
</protein>
<reference evidence="1" key="1">
    <citation type="submission" date="2019-08" db="EMBL/GenBank/DDBJ databases">
        <authorList>
            <person name="Kucharzyk K."/>
            <person name="Murdoch R.W."/>
            <person name="Higgins S."/>
            <person name="Loffler F."/>
        </authorList>
    </citation>
    <scope>NUCLEOTIDE SEQUENCE</scope>
</reference>
<accession>A0A645GBE1</accession>
<comment type="caution">
    <text evidence="1">The sequence shown here is derived from an EMBL/GenBank/DDBJ whole genome shotgun (WGS) entry which is preliminary data.</text>
</comment>
<name>A0A645GBE1_9ZZZZ</name>
<dbReference type="EMBL" id="VSSQ01069127">
    <property type="protein sequence ID" value="MPN21203.1"/>
    <property type="molecule type" value="Genomic_DNA"/>
</dbReference>